<dbReference type="EMBL" id="JAVRQU010000008">
    <property type="protein sequence ID" value="KAK5699875.1"/>
    <property type="molecule type" value="Genomic_DNA"/>
</dbReference>
<comment type="caution">
    <text evidence="2">The sequence shown here is derived from an EMBL/GenBank/DDBJ whole genome shotgun (WGS) entry which is preliminary data.</text>
</comment>
<gene>
    <name evidence="2" type="ORF">LTR97_006008</name>
</gene>
<feature type="compositionally biased region" description="Polar residues" evidence="1">
    <location>
        <begin position="333"/>
        <end position="347"/>
    </location>
</feature>
<reference evidence="2" key="1">
    <citation type="submission" date="2023-08" db="EMBL/GenBank/DDBJ databases">
        <title>Black Yeasts Isolated from many extreme environments.</title>
        <authorList>
            <person name="Coleine C."/>
            <person name="Stajich J.E."/>
            <person name="Selbmann L."/>
        </authorList>
    </citation>
    <scope>NUCLEOTIDE SEQUENCE</scope>
    <source>
        <strain evidence="2">CCFEE 5810</strain>
    </source>
</reference>
<proteinExistence type="predicted"/>
<evidence type="ECO:0000313" key="2">
    <source>
        <dbReference type="EMBL" id="KAK5699875.1"/>
    </source>
</evidence>
<feature type="region of interest" description="Disordered" evidence="1">
    <location>
        <begin position="1"/>
        <end position="28"/>
    </location>
</feature>
<protein>
    <submittedName>
        <fullName evidence="2">Uncharacterized protein</fullName>
    </submittedName>
</protein>
<evidence type="ECO:0000256" key="1">
    <source>
        <dbReference type="SAM" id="MobiDB-lite"/>
    </source>
</evidence>
<name>A0AAN7ZNJ7_9PEZI</name>
<feature type="region of interest" description="Disordered" evidence="1">
    <location>
        <begin position="326"/>
        <end position="347"/>
    </location>
</feature>
<dbReference type="AlphaFoldDB" id="A0AAN7ZNJ7"/>
<evidence type="ECO:0000313" key="3">
    <source>
        <dbReference type="Proteomes" id="UP001310594"/>
    </source>
</evidence>
<organism evidence="2 3">
    <name type="scientific">Elasticomyces elasticus</name>
    <dbReference type="NCBI Taxonomy" id="574655"/>
    <lineage>
        <taxon>Eukaryota</taxon>
        <taxon>Fungi</taxon>
        <taxon>Dikarya</taxon>
        <taxon>Ascomycota</taxon>
        <taxon>Pezizomycotina</taxon>
        <taxon>Dothideomycetes</taxon>
        <taxon>Dothideomycetidae</taxon>
        <taxon>Mycosphaerellales</taxon>
        <taxon>Teratosphaeriaceae</taxon>
        <taxon>Elasticomyces</taxon>
    </lineage>
</organism>
<dbReference type="Proteomes" id="UP001310594">
    <property type="component" value="Unassembled WGS sequence"/>
</dbReference>
<accession>A0AAN7ZNJ7</accession>
<sequence length="431" mass="48037">MSTMLPPATNGKPKKAGTRTSEPPKKRARLDDGMHVAIENPCADESTSLEVDVMILDYLAYQTICACFASRGLEESTAISVPHNLTILETFLPLFKHKHPGYAFDPELRFRVLLLKLVSLYTQRLTRNTSRLLPEALKQLRDANRARAEEWMDATASPNLMFDIPRDTVPTTEDLERNRAEVLHRLKIPAEDEAYEDAHYGTPSSVSLLDLLPLVVQVSAARSAMIEESGLTEQWMHMAAELMLQAVLEQYLVCGAKDGLAVNQAFAWGLKVQAERMEVDGEAQDEKEKDEVDFMFTDAVYETEVEGWADIKRSYMAELLPSVDEEQAKSSKDTCSIPSSNDASGRTPSAIDVVSRLEMAAARHPLDKFEANVLGFLDALSKSIPVPVLVQLENGQLTDMTRQETQEFVRSCRFSVARFYDETEGLKGATG</sequence>